<accession>A0ABP8DYV1</accession>
<dbReference type="Pfam" id="PF09335">
    <property type="entry name" value="VTT_dom"/>
    <property type="match status" value="1"/>
</dbReference>
<comment type="subcellular location">
    <subcellularLocation>
        <location evidence="1 7">Cell membrane</location>
        <topology evidence="1 7">Multi-pass membrane protein</topology>
    </subcellularLocation>
</comment>
<evidence type="ECO:0000256" key="2">
    <source>
        <dbReference type="ARBA" id="ARBA00010792"/>
    </source>
</evidence>
<comment type="similarity">
    <text evidence="2 7">Belongs to the DedA family.</text>
</comment>
<comment type="caution">
    <text evidence="9">The sequence shown here is derived from an EMBL/GenBank/DDBJ whole genome shotgun (WGS) entry which is preliminary data.</text>
</comment>
<feature type="transmembrane region" description="Helical" evidence="7">
    <location>
        <begin position="78"/>
        <end position="99"/>
    </location>
</feature>
<evidence type="ECO:0000313" key="9">
    <source>
        <dbReference type="EMBL" id="GAA4265142.1"/>
    </source>
</evidence>
<proteinExistence type="inferred from homology"/>
<protein>
    <submittedName>
        <fullName evidence="9">DedA family protein</fullName>
    </submittedName>
</protein>
<organism evidence="9 10">
    <name type="scientific">Frondihabitans peucedani</name>
    <dbReference type="NCBI Taxonomy" id="598626"/>
    <lineage>
        <taxon>Bacteria</taxon>
        <taxon>Bacillati</taxon>
        <taxon>Actinomycetota</taxon>
        <taxon>Actinomycetes</taxon>
        <taxon>Micrococcales</taxon>
        <taxon>Microbacteriaceae</taxon>
        <taxon>Frondihabitans</taxon>
    </lineage>
</organism>
<evidence type="ECO:0000256" key="3">
    <source>
        <dbReference type="ARBA" id="ARBA00022475"/>
    </source>
</evidence>
<name>A0ABP8DYV1_9MICO</name>
<keyword evidence="6 7" id="KW-0472">Membrane</keyword>
<keyword evidence="10" id="KW-1185">Reference proteome</keyword>
<feature type="domain" description="VTT" evidence="8">
    <location>
        <begin position="58"/>
        <end position="182"/>
    </location>
</feature>
<evidence type="ECO:0000256" key="5">
    <source>
        <dbReference type="ARBA" id="ARBA00022989"/>
    </source>
</evidence>
<dbReference type="PANTHER" id="PTHR30353">
    <property type="entry name" value="INNER MEMBRANE PROTEIN DEDA-RELATED"/>
    <property type="match status" value="1"/>
</dbReference>
<dbReference type="EMBL" id="BAABAU010000001">
    <property type="protein sequence ID" value="GAA4265142.1"/>
    <property type="molecule type" value="Genomic_DNA"/>
</dbReference>
<evidence type="ECO:0000256" key="4">
    <source>
        <dbReference type="ARBA" id="ARBA00022692"/>
    </source>
</evidence>
<evidence type="ECO:0000259" key="8">
    <source>
        <dbReference type="Pfam" id="PF09335"/>
    </source>
</evidence>
<dbReference type="Proteomes" id="UP001501594">
    <property type="component" value="Unassembled WGS sequence"/>
</dbReference>
<evidence type="ECO:0000256" key="7">
    <source>
        <dbReference type="RuleBase" id="RU367016"/>
    </source>
</evidence>
<keyword evidence="3 7" id="KW-1003">Cell membrane</keyword>
<dbReference type="InterPro" id="IPR032816">
    <property type="entry name" value="VTT_dom"/>
</dbReference>
<evidence type="ECO:0000313" key="10">
    <source>
        <dbReference type="Proteomes" id="UP001501594"/>
    </source>
</evidence>
<feature type="transmembrane region" description="Helical" evidence="7">
    <location>
        <begin position="38"/>
        <end position="58"/>
    </location>
</feature>
<sequence length="241" mass="25793">MHLGLQSLQLLWLLLGPAATIVGMILDPETILNGLGPWALGGLSLMIFIESGVLFPFLPGDSLLVTAGLLHEHLGLSVALIALCGFIAAVLGDSAGYFLGNRFGRRLFKPDARILKTEYLERAEAFYARYGGPALILGRFVPIVRTYVPLAAGASGYTYRRFLLWNVTGAALWAGGLTIIGSLLSGFPFITEHIDVLAIVIVIISVVPILIHALVERSKAKRLAAVDTSATTDRVDAVDAE</sequence>
<gene>
    <name evidence="9" type="ORF">GCM10022256_07540</name>
</gene>
<feature type="transmembrane region" description="Helical" evidence="7">
    <location>
        <begin position="6"/>
        <end position="26"/>
    </location>
</feature>
<evidence type="ECO:0000256" key="6">
    <source>
        <dbReference type="ARBA" id="ARBA00023136"/>
    </source>
</evidence>
<feature type="transmembrane region" description="Helical" evidence="7">
    <location>
        <begin position="170"/>
        <end position="190"/>
    </location>
</feature>
<dbReference type="InterPro" id="IPR032818">
    <property type="entry name" value="DedA-like"/>
</dbReference>
<keyword evidence="4 7" id="KW-0812">Transmembrane</keyword>
<evidence type="ECO:0000256" key="1">
    <source>
        <dbReference type="ARBA" id="ARBA00004651"/>
    </source>
</evidence>
<keyword evidence="5 7" id="KW-1133">Transmembrane helix</keyword>
<reference evidence="10" key="1">
    <citation type="journal article" date="2019" name="Int. J. Syst. Evol. Microbiol.">
        <title>The Global Catalogue of Microorganisms (GCM) 10K type strain sequencing project: providing services to taxonomists for standard genome sequencing and annotation.</title>
        <authorList>
            <consortium name="The Broad Institute Genomics Platform"/>
            <consortium name="The Broad Institute Genome Sequencing Center for Infectious Disease"/>
            <person name="Wu L."/>
            <person name="Ma J."/>
        </authorList>
    </citation>
    <scope>NUCLEOTIDE SEQUENCE [LARGE SCALE GENOMIC DNA]</scope>
    <source>
        <strain evidence="10">JCM 17442</strain>
    </source>
</reference>
<feature type="transmembrane region" description="Helical" evidence="7">
    <location>
        <begin position="196"/>
        <end position="215"/>
    </location>
</feature>
<dbReference type="PANTHER" id="PTHR30353:SF0">
    <property type="entry name" value="TRANSMEMBRANE PROTEIN"/>
    <property type="match status" value="1"/>
</dbReference>